<reference evidence="8" key="1">
    <citation type="journal article" date="2019" name="Int. J. Syst. Evol. Microbiol.">
        <title>The Global Catalogue of Microorganisms (GCM) 10K type strain sequencing project: providing services to taxonomists for standard genome sequencing and annotation.</title>
        <authorList>
            <consortium name="The Broad Institute Genomics Platform"/>
            <consortium name="The Broad Institute Genome Sequencing Center for Infectious Disease"/>
            <person name="Wu L."/>
            <person name="Ma J."/>
        </authorList>
    </citation>
    <scope>NUCLEOTIDE SEQUENCE [LARGE SCALE GENOMIC DNA]</scope>
    <source>
        <strain evidence="8">CGMCC 1.15474</strain>
    </source>
</reference>
<dbReference type="CDD" id="cd03220">
    <property type="entry name" value="ABC_KpsT_Wzt"/>
    <property type="match status" value="1"/>
</dbReference>
<protein>
    <submittedName>
        <fullName evidence="7">Polysaccharide ABC transporter ATP-binding protein</fullName>
    </submittedName>
</protein>
<dbReference type="Gene3D" id="3.40.50.300">
    <property type="entry name" value="P-loop containing nucleotide triphosphate hydrolases"/>
    <property type="match status" value="1"/>
</dbReference>
<name>A0ABW5BVS4_9BACI</name>
<dbReference type="Proteomes" id="UP001597318">
    <property type="component" value="Unassembled WGS sequence"/>
</dbReference>
<dbReference type="RefSeq" id="WP_379051408.1">
    <property type="nucleotide sequence ID" value="NZ_JBHUIK010000002.1"/>
</dbReference>
<proteinExistence type="inferred from homology"/>
<evidence type="ECO:0000259" key="6">
    <source>
        <dbReference type="PROSITE" id="PS50893"/>
    </source>
</evidence>
<evidence type="ECO:0000313" key="7">
    <source>
        <dbReference type="EMBL" id="MFD2214023.1"/>
    </source>
</evidence>
<dbReference type="Gene3D" id="2.70.50.60">
    <property type="entry name" value="abc- transporter (atp binding component) like domain"/>
    <property type="match status" value="1"/>
</dbReference>
<keyword evidence="8" id="KW-1185">Reference proteome</keyword>
<dbReference type="InterPro" id="IPR003593">
    <property type="entry name" value="AAA+_ATPase"/>
</dbReference>
<evidence type="ECO:0000256" key="3">
    <source>
        <dbReference type="ARBA" id="ARBA00022741"/>
    </source>
</evidence>
<dbReference type="PANTHER" id="PTHR46743:SF2">
    <property type="entry name" value="TEICHOIC ACIDS EXPORT ATP-BINDING PROTEIN TAGH"/>
    <property type="match status" value="1"/>
</dbReference>
<dbReference type="InterPro" id="IPR015860">
    <property type="entry name" value="ABC_transpr_TagH-like"/>
</dbReference>
<evidence type="ECO:0000313" key="8">
    <source>
        <dbReference type="Proteomes" id="UP001597318"/>
    </source>
</evidence>
<dbReference type="InterPro" id="IPR050683">
    <property type="entry name" value="Bact_Polysacc_Export_ATP-bd"/>
</dbReference>
<dbReference type="GO" id="GO:0005524">
    <property type="term" value="F:ATP binding"/>
    <property type="evidence" value="ECO:0007669"/>
    <property type="project" value="UniProtKB-KW"/>
</dbReference>
<evidence type="ECO:0000256" key="1">
    <source>
        <dbReference type="ARBA" id="ARBA00005417"/>
    </source>
</evidence>
<keyword evidence="4 7" id="KW-0067">ATP-binding</keyword>
<dbReference type="PROSITE" id="PS50893">
    <property type="entry name" value="ABC_TRANSPORTER_2"/>
    <property type="match status" value="1"/>
</dbReference>
<dbReference type="SMART" id="SM00382">
    <property type="entry name" value="AAA"/>
    <property type="match status" value="1"/>
</dbReference>
<dbReference type="PANTHER" id="PTHR46743">
    <property type="entry name" value="TEICHOIC ACIDS EXPORT ATP-BINDING PROTEIN TAGH"/>
    <property type="match status" value="1"/>
</dbReference>
<dbReference type="InterPro" id="IPR003439">
    <property type="entry name" value="ABC_transporter-like_ATP-bd"/>
</dbReference>
<dbReference type="InterPro" id="IPR029439">
    <property type="entry name" value="Wzt_C"/>
</dbReference>
<dbReference type="Pfam" id="PF00005">
    <property type="entry name" value="ABC_tran"/>
    <property type="match status" value="1"/>
</dbReference>
<comment type="similarity">
    <text evidence="1">Belongs to the ABC transporter superfamily.</text>
</comment>
<feature type="domain" description="ABC transporter" evidence="6">
    <location>
        <begin position="37"/>
        <end position="257"/>
    </location>
</feature>
<gene>
    <name evidence="7" type="ORF">ACFSKK_10060</name>
</gene>
<evidence type="ECO:0000256" key="5">
    <source>
        <dbReference type="ARBA" id="ARBA00022967"/>
    </source>
</evidence>
<sequence length="422" mass="47512">MSEVVMKVSDIGKKYDIISSEEKHDTFISVLFNSFKLRKKKGNNIDANGFWALNDINFTVNKGDRIGIIGHNGAGKSTLLKVFSRITTPTKGTIEVNGRISSLLEVGTGFHPELTGRENIYLNGSILGMTRDEIENKFNDIVDFSEISGFLDTPVKRYSSGMYVKLAFAVAAHLDPDILIVDEVLAVGDMKFQQKCLGRMEDISGEGRTVLYVSHNMNTVQQLCNRVIVLDHGKVIFDGNVDDGIKVYMDNNKKMEMFNNLKNIERPKDINLNRRIVMDSVELVNKVNCTYNSEEKVFFELSYSAIEEISDVYLRIVVLYSDDTPAGMGTTRIPISVKKGTTSKSIFEFDNTNLAPGTYLVKLVLYKVNEFGTDELLDVVPSAFGFEMNSKSGDTNNLEWTHRYWGHIKFNNLTIQEPKVLI</sequence>
<dbReference type="InterPro" id="IPR027417">
    <property type="entry name" value="P-loop_NTPase"/>
</dbReference>
<comment type="caution">
    <text evidence="7">The sequence shown here is derived from an EMBL/GenBank/DDBJ whole genome shotgun (WGS) entry which is preliminary data.</text>
</comment>
<organism evidence="7 8">
    <name type="scientific">Metabacillus endolithicus</name>
    <dbReference type="NCBI Taxonomy" id="1535204"/>
    <lineage>
        <taxon>Bacteria</taxon>
        <taxon>Bacillati</taxon>
        <taxon>Bacillota</taxon>
        <taxon>Bacilli</taxon>
        <taxon>Bacillales</taxon>
        <taxon>Bacillaceae</taxon>
        <taxon>Metabacillus</taxon>
    </lineage>
</organism>
<dbReference type="SUPFAM" id="SSF52540">
    <property type="entry name" value="P-loop containing nucleoside triphosphate hydrolases"/>
    <property type="match status" value="1"/>
</dbReference>
<evidence type="ECO:0000256" key="2">
    <source>
        <dbReference type="ARBA" id="ARBA00022448"/>
    </source>
</evidence>
<keyword evidence="3" id="KW-0547">Nucleotide-binding</keyword>
<keyword evidence="5" id="KW-1278">Translocase</keyword>
<accession>A0ABW5BVS4</accession>
<keyword evidence="2" id="KW-0813">Transport</keyword>
<evidence type="ECO:0000256" key="4">
    <source>
        <dbReference type="ARBA" id="ARBA00022840"/>
    </source>
</evidence>
<dbReference type="EMBL" id="JBHUIK010000002">
    <property type="protein sequence ID" value="MFD2214023.1"/>
    <property type="molecule type" value="Genomic_DNA"/>
</dbReference>
<dbReference type="Pfam" id="PF14524">
    <property type="entry name" value="Wzt_C"/>
    <property type="match status" value="1"/>
</dbReference>